<evidence type="ECO:0000256" key="1">
    <source>
        <dbReference type="SAM" id="MobiDB-lite"/>
    </source>
</evidence>
<dbReference type="OrthoDB" id="6182707at2"/>
<feature type="transmembrane region" description="Helical" evidence="2">
    <location>
        <begin position="88"/>
        <end position="111"/>
    </location>
</feature>
<proteinExistence type="predicted"/>
<feature type="transmembrane region" description="Helical" evidence="2">
    <location>
        <begin position="9"/>
        <end position="29"/>
    </location>
</feature>
<feature type="transmembrane region" description="Helical" evidence="2">
    <location>
        <begin position="35"/>
        <end position="56"/>
    </location>
</feature>
<keyword evidence="2" id="KW-1133">Transmembrane helix</keyword>
<organism evidence="3 4">
    <name type="scientific">Modicisalibacter muralis</name>
    <dbReference type="NCBI Taxonomy" id="119000"/>
    <lineage>
        <taxon>Bacteria</taxon>
        <taxon>Pseudomonadati</taxon>
        <taxon>Pseudomonadota</taxon>
        <taxon>Gammaproteobacteria</taxon>
        <taxon>Oceanospirillales</taxon>
        <taxon>Halomonadaceae</taxon>
        <taxon>Modicisalibacter</taxon>
    </lineage>
</organism>
<accession>A0A1G9F5Y9</accession>
<dbReference type="AlphaFoldDB" id="A0A1G9F5Y9"/>
<keyword evidence="2" id="KW-0472">Membrane</keyword>
<feature type="region of interest" description="Disordered" evidence="1">
    <location>
        <begin position="117"/>
        <end position="142"/>
    </location>
</feature>
<sequence>MLISDSIPLLWLVYVALSLVVLVTGYLAIRWLPRFPRFVVTGIVAGMLWMPAGFTIPVLEDEVYEGLAPSIVVAAVAVLQGARGDFSAALPLLLLGMGLGAGAGVLLWGWLRRRNEQNSDDDNSGGGGRAPVADKRREPVIG</sequence>
<dbReference type="STRING" id="119000.SAMN05661010_00255"/>
<keyword evidence="2" id="KW-0812">Transmembrane</keyword>
<keyword evidence="4" id="KW-1185">Reference proteome</keyword>
<evidence type="ECO:0000313" key="4">
    <source>
        <dbReference type="Proteomes" id="UP000198654"/>
    </source>
</evidence>
<dbReference type="Proteomes" id="UP000198654">
    <property type="component" value="Unassembled WGS sequence"/>
</dbReference>
<evidence type="ECO:0000256" key="2">
    <source>
        <dbReference type="SAM" id="Phobius"/>
    </source>
</evidence>
<reference evidence="3 4" key="1">
    <citation type="submission" date="2016-10" db="EMBL/GenBank/DDBJ databases">
        <authorList>
            <person name="de Groot N.N."/>
        </authorList>
    </citation>
    <scope>NUCLEOTIDE SEQUENCE [LARGE SCALE GENOMIC DNA]</scope>
    <source>
        <strain evidence="3 4">DSM 14789</strain>
    </source>
</reference>
<evidence type="ECO:0000313" key="3">
    <source>
        <dbReference type="EMBL" id="SDK83794.1"/>
    </source>
</evidence>
<dbReference type="EMBL" id="FNGI01000001">
    <property type="protein sequence ID" value="SDK83794.1"/>
    <property type="molecule type" value="Genomic_DNA"/>
</dbReference>
<name>A0A1G9F5Y9_9GAMM</name>
<gene>
    <name evidence="3" type="ORF">SAMN05661010_00255</name>
</gene>
<dbReference type="RefSeq" id="WP_089724741.1">
    <property type="nucleotide sequence ID" value="NZ_FNGI01000001.1"/>
</dbReference>
<protein>
    <submittedName>
        <fullName evidence="3">Uncharacterized protein</fullName>
    </submittedName>
</protein>
<feature type="compositionally biased region" description="Basic and acidic residues" evidence="1">
    <location>
        <begin position="132"/>
        <end position="142"/>
    </location>
</feature>